<evidence type="ECO:0000256" key="11">
    <source>
        <dbReference type="RuleBase" id="RU364020"/>
    </source>
</evidence>
<evidence type="ECO:0000256" key="9">
    <source>
        <dbReference type="ARBA" id="ARBA00023180"/>
    </source>
</evidence>
<dbReference type="GO" id="GO:0008146">
    <property type="term" value="F:sulfotransferase activity"/>
    <property type="evidence" value="ECO:0007669"/>
    <property type="project" value="InterPro"/>
</dbReference>
<protein>
    <recommendedName>
        <fullName evidence="11">Carbohydrate sulfotransferase</fullName>
        <ecNumber evidence="11">2.8.2.-</ecNumber>
    </recommendedName>
</protein>
<keyword evidence="6 11" id="KW-1133">Transmembrane helix</keyword>
<dbReference type="GO" id="GO:0030166">
    <property type="term" value="P:proteoglycan biosynthetic process"/>
    <property type="evidence" value="ECO:0007669"/>
    <property type="project" value="TreeGrafter"/>
</dbReference>
<dbReference type="Pfam" id="PF03567">
    <property type="entry name" value="Sulfotransfer_2"/>
    <property type="match status" value="1"/>
</dbReference>
<evidence type="ECO:0000256" key="6">
    <source>
        <dbReference type="ARBA" id="ARBA00022989"/>
    </source>
</evidence>
<comment type="similarity">
    <text evidence="2 11">Belongs to the sulfotransferase 2 family.</text>
</comment>
<dbReference type="STRING" id="7757.ENSPMAP00000001444"/>
<feature type="transmembrane region" description="Helical" evidence="11">
    <location>
        <begin position="7"/>
        <end position="23"/>
    </location>
</feature>
<dbReference type="PANTHER" id="PTHR12137:SF7">
    <property type="entry name" value="CARBOHYDRATE SULFOTRANSFERASE 8"/>
    <property type="match status" value="1"/>
</dbReference>
<keyword evidence="7 11" id="KW-0333">Golgi apparatus</keyword>
<dbReference type="OMA" id="QDCPDHS"/>
<organism evidence="12">
    <name type="scientific">Petromyzon marinus</name>
    <name type="common">Sea lamprey</name>
    <dbReference type="NCBI Taxonomy" id="7757"/>
    <lineage>
        <taxon>Eukaryota</taxon>
        <taxon>Metazoa</taxon>
        <taxon>Chordata</taxon>
        <taxon>Craniata</taxon>
        <taxon>Vertebrata</taxon>
        <taxon>Cyclostomata</taxon>
        <taxon>Hyperoartia</taxon>
        <taxon>Petromyzontiformes</taxon>
        <taxon>Petromyzontidae</taxon>
        <taxon>Petromyzon</taxon>
    </lineage>
</organism>
<reference evidence="12" key="2">
    <citation type="submission" date="2025-09" db="UniProtKB">
        <authorList>
            <consortium name="Ensembl"/>
        </authorList>
    </citation>
    <scope>IDENTIFICATION</scope>
</reference>
<proteinExistence type="inferred from homology"/>
<dbReference type="GO" id="GO:0000139">
    <property type="term" value="C:Golgi membrane"/>
    <property type="evidence" value="ECO:0007669"/>
    <property type="project" value="UniProtKB-SubCell"/>
</dbReference>
<keyword evidence="4 11" id="KW-0812">Transmembrane</keyword>
<evidence type="ECO:0000256" key="10">
    <source>
        <dbReference type="ARBA" id="ARBA00023277"/>
    </source>
</evidence>
<dbReference type="InterPro" id="IPR018011">
    <property type="entry name" value="Carb_sulfotrans_8-10"/>
</dbReference>
<dbReference type="HOGENOM" id="CLU_043398_5_1_1"/>
<keyword evidence="9 11" id="KW-0325">Glycoprotein</keyword>
<evidence type="ECO:0000313" key="12">
    <source>
        <dbReference type="Ensembl" id="ENSPMAP00000001444.1"/>
    </source>
</evidence>
<keyword evidence="10 11" id="KW-0119">Carbohydrate metabolism</keyword>
<keyword evidence="5 11" id="KW-0735">Signal-anchor</keyword>
<dbReference type="InterPro" id="IPR005331">
    <property type="entry name" value="Sulfotransferase"/>
</dbReference>
<dbReference type="AlphaFoldDB" id="S4R8B3"/>
<comment type="subcellular location">
    <subcellularLocation>
        <location evidence="1 11">Golgi apparatus membrane</location>
        <topology evidence="1 11">Single-pass type II membrane protein</topology>
    </subcellularLocation>
</comment>
<accession>S4R8B3</accession>
<dbReference type="GO" id="GO:0016051">
    <property type="term" value="P:carbohydrate biosynthetic process"/>
    <property type="evidence" value="ECO:0007669"/>
    <property type="project" value="InterPro"/>
</dbReference>
<evidence type="ECO:0000256" key="2">
    <source>
        <dbReference type="ARBA" id="ARBA00006339"/>
    </source>
</evidence>
<evidence type="ECO:0000256" key="4">
    <source>
        <dbReference type="ARBA" id="ARBA00022692"/>
    </source>
</evidence>
<keyword evidence="8 11" id="KW-0472">Membrane</keyword>
<reference evidence="12" key="1">
    <citation type="submission" date="2025-08" db="UniProtKB">
        <authorList>
            <consortium name="Ensembl"/>
        </authorList>
    </citation>
    <scope>IDENTIFICATION</scope>
</reference>
<sequence length="333" mass="38162">MKRTRSFSCIVMLGGLVLFYIYLKYHVLSSQQNLKAPRLSAGPASSVLSTRFRSRKRIPTKSFAQVQRTTILREACRKLGYKSVQTKHFTKDMLEHIYVVDSHHLLYCGIAHVGDINWKKIALVLSGYAASADEISSSESQTDNGLKRLSEHNPSEALSRMYNYTSMLFVRDPMERVVSAFREMMEKQVSFEKNKDINILDSEKHDSLGGTMTRTGQGVTFPEFVQFLLNTTDQQDIDWHWRPYHRVCNPCLVRYTFIGKLETSQSDAAELLSLVNAPQDLTYPSTVTAESFENITQRYLAQLSPEMQEALYKTYYVDYLLFGYPLPPGLLDK</sequence>
<keyword evidence="3 11" id="KW-0808">Transferase</keyword>
<dbReference type="GeneTree" id="ENSGT00940000164429"/>
<dbReference type="PANTHER" id="PTHR12137">
    <property type="entry name" value="CARBOHYDRATE SULFOTRANSFERASE"/>
    <property type="match status" value="1"/>
</dbReference>
<evidence type="ECO:0000256" key="8">
    <source>
        <dbReference type="ARBA" id="ARBA00023136"/>
    </source>
</evidence>
<dbReference type="Ensembl" id="ENSPMAT00000001450.1">
    <property type="protein sequence ID" value="ENSPMAP00000001444.1"/>
    <property type="gene ID" value="ENSPMAG00000001306.1"/>
</dbReference>
<evidence type="ECO:0000256" key="3">
    <source>
        <dbReference type="ARBA" id="ARBA00022679"/>
    </source>
</evidence>
<dbReference type="EC" id="2.8.2.-" evidence="11"/>
<evidence type="ECO:0000256" key="1">
    <source>
        <dbReference type="ARBA" id="ARBA00004323"/>
    </source>
</evidence>
<evidence type="ECO:0000256" key="5">
    <source>
        <dbReference type="ARBA" id="ARBA00022968"/>
    </source>
</evidence>
<name>S4R8B3_PETMA</name>
<evidence type="ECO:0000256" key="7">
    <source>
        <dbReference type="ARBA" id="ARBA00023034"/>
    </source>
</evidence>